<organism evidence="4 5">
    <name type="scientific">BD1-7 clade bacterium</name>
    <dbReference type="NCBI Taxonomy" id="2029982"/>
    <lineage>
        <taxon>Bacteria</taxon>
        <taxon>Pseudomonadati</taxon>
        <taxon>Pseudomonadota</taxon>
        <taxon>Gammaproteobacteria</taxon>
        <taxon>Cellvibrionales</taxon>
        <taxon>Spongiibacteraceae</taxon>
        <taxon>BD1-7 clade</taxon>
    </lineage>
</organism>
<keyword evidence="3" id="KW-0472">Membrane</keyword>
<sequence length="177" mass="19615">MPTKHDTSIISDNKNLGFSLLELMIVLAVIAILMTLAMPDLTHKHAREDVNETLEKFDRFKSNIEVFYVLQGRFPEDNIEASMPASDKLIGNNFTGATVEKGAIHIYFGNKANAVLRDKVLSLRPLYVPDSPRSPISWACGYDQAPQGMQASATNLTDVAVIDLPLNCRNRTPTANR</sequence>
<dbReference type="InterPro" id="IPR012902">
    <property type="entry name" value="N_methyl_site"/>
</dbReference>
<dbReference type="EMBL" id="CACSII010000022">
    <property type="protein sequence ID" value="CAA0122073.1"/>
    <property type="molecule type" value="Genomic_DNA"/>
</dbReference>
<dbReference type="InterPro" id="IPR001082">
    <property type="entry name" value="Pilin"/>
</dbReference>
<comment type="similarity">
    <text evidence="1">Belongs to the N-Me-Phe pilin family.</text>
</comment>
<dbReference type="GO" id="GO:0007155">
    <property type="term" value="P:cell adhesion"/>
    <property type="evidence" value="ECO:0007669"/>
    <property type="project" value="InterPro"/>
</dbReference>
<evidence type="ECO:0000313" key="5">
    <source>
        <dbReference type="Proteomes" id="UP000434580"/>
    </source>
</evidence>
<gene>
    <name evidence="4" type="primary">pilE_2</name>
    <name evidence="4" type="ORF">DPBNPPHM_02799</name>
</gene>
<dbReference type="AlphaFoldDB" id="A0A5S9QUM6"/>
<keyword evidence="3" id="KW-0812">Transmembrane</keyword>
<dbReference type="OrthoDB" id="5918848at2"/>
<evidence type="ECO:0000313" key="4">
    <source>
        <dbReference type="EMBL" id="CAA0122073.1"/>
    </source>
</evidence>
<dbReference type="InterPro" id="IPR045584">
    <property type="entry name" value="Pilin-like"/>
</dbReference>
<dbReference type="Gene3D" id="3.30.700.10">
    <property type="entry name" value="Glycoprotein, Type 4 Pilin"/>
    <property type="match status" value="1"/>
</dbReference>
<keyword evidence="2" id="KW-0488">Methylation</keyword>
<dbReference type="SUPFAM" id="SSF54523">
    <property type="entry name" value="Pili subunits"/>
    <property type="match status" value="1"/>
</dbReference>
<keyword evidence="3" id="KW-1133">Transmembrane helix</keyword>
<dbReference type="Pfam" id="PF00114">
    <property type="entry name" value="Pilin"/>
    <property type="match status" value="1"/>
</dbReference>
<feature type="transmembrane region" description="Helical" evidence="3">
    <location>
        <begin position="16"/>
        <end position="37"/>
    </location>
</feature>
<evidence type="ECO:0000256" key="3">
    <source>
        <dbReference type="SAM" id="Phobius"/>
    </source>
</evidence>
<proteinExistence type="inferred from homology"/>
<dbReference type="NCBIfam" id="TIGR02532">
    <property type="entry name" value="IV_pilin_GFxxxE"/>
    <property type="match status" value="1"/>
</dbReference>
<dbReference type="GO" id="GO:0009289">
    <property type="term" value="C:pilus"/>
    <property type="evidence" value="ECO:0007669"/>
    <property type="project" value="InterPro"/>
</dbReference>
<protein>
    <submittedName>
        <fullName evidence="4">Fimbrial protein</fullName>
    </submittedName>
</protein>
<evidence type="ECO:0000256" key="1">
    <source>
        <dbReference type="ARBA" id="ARBA00005233"/>
    </source>
</evidence>
<dbReference type="Proteomes" id="UP000434580">
    <property type="component" value="Unassembled WGS sequence"/>
</dbReference>
<reference evidence="4 5" key="1">
    <citation type="submission" date="2019-11" db="EMBL/GenBank/DDBJ databases">
        <authorList>
            <person name="Holert J."/>
        </authorList>
    </citation>
    <scope>NUCLEOTIDE SEQUENCE [LARGE SCALE GENOMIC DNA]</scope>
    <source>
        <strain evidence="4">BC5_2</strain>
    </source>
</reference>
<accession>A0A5S9QUM6</accession>
<dbReference type="Pfam" id="PF07963">
    <property type="entry name" value="N_methyl"/>
    <property type="match status" value="1"/>
</dbReference>
<evidence type="ECO:0000256" key="2">
    <source>
        <dbReference type="ARBA" id="ARBA00022481"/>
    </source>
</evidence>
<name>A0A5S9QUM6_9GAMM</name>